<dbReference type="AlphaFoldDB" id="U3ANP5"/>
<keyword evidence="2" id="KW-0808">Transferase</keyword>
<sequence length="285" mass="30111">MTGPRPMQILIPASNEAALIDGCLSALLVALTPTGATSKQVPVGVTVIANGCRDATAARARAFGEAFARKGWSLRVIELAQGSKIAALNAGEADLPSEAIRVYLDADVTVSPRLLGGLHAALDGPAPLYAGGRPRITGRGGVARAYARLWARLPFMTHGVPGCGVFAVNPAGRARWGRFPDLISDDGFVRLQFAPQERIAVPEPYDWPVAEGLAALVRVRGRQDAGMREIARLHPELLAREGKPPLGARGAARLALRDPLGFAVYGTVALGVRLRPAPDSWSRGR</sequence>
<feature type="domain" description="Glycosyltransferase 2-like" evidence="1">
    <location>
        <begin position="9"/>
        <end position="144"/>
    </location>
</feature>
<dbReference type="InterPro" id="IPR029044">
    <property type="entry name" value="Nucleotide-diphossugar_trans"/>
</dbReference>
<evidence type="ECO:0000313" key="2">
    <source>
        <dbReference type="EMBL" id="GAD56353.1"/>
    </source>
</evidence>
<organism evidence="2 3">
    <name type="scientific">Limimaricola cinnabarinus LL-001</name>
    <dbReference type="NCBI Taxonomy" id="1337093"/>
    <lineage>
        <taxon>Bacteria</taxon>
        <taxon>Pseudomonadati</taxon>
        <taxon>Pseudomonadota</taxon>
        <taxon>Alphaproteobacteria</taxon>
        <taxon>Rhodobacterales</taxon>
        <taxon>Paracoccaceae</taxon>
        <taxon>Limimaricola</taxon>
    </lineage>
</organism>
<reference evidence="2" key="1">
    <citation type="journal article" date="2013" name="Genome Announc.">
        <title>Draft Genome Sequence of Loktanella cinnabarina LL-001T, Isolated from Deep-Sea Floor Sediment.</title>
        <authorList>
            <person name="Nishi S."/>
            <person name="Tsubouchi T."/>
            <person name="Takaki Y."/>
            <person name="Koyanagi R."/>
            <person name="Satoh N."/>
            <person name="Maruyama T."/>
            <person name="Hatada Y."/>
        </authorList>
    </citation>
    <scope>NUCLEOTIDE SEQUENCE [LARGE SCALE GENOMIC DNA]</scope>
    <source>
        <strain evidence="2">LL-001</strain>
    </source>
</reference>
<evidence type="ECO:0000259" key="1">
    <source>
        <dbReference type="Pfam" id="PF00535"/>
    </source>
</evidence>
<dbReference type="GO" id="GO:0016740">
    <property type="term" value="F:transferase activity"/>
    <property type="evidence" value="ECO:0007669"/>
    <property type="project" value="UniProtKB-KW"/>
</dbReference>
<name>U3ANP5_9RHOB</name>
<dbReference type="InterPro" id="IPR001173">
    <property type="entry name" value="Glyco_trans_2-like"/>
</dbReference>
<protein>
    <submittedName>
        <fullName evidence="2">Glycosyl transferase, group 2 family protein</fullName>
    </submittedName>
</protein>
<dbReference type="STRING" id="1337093.MBELCI_2405"/>
<proteinExistence type="predicted"/>
<accession>U3ANP5</accession>
<dbReference type="Gene3D" id="3.90.550.10">
    <property type="entry name" value="Spore Coat Polysaccharide Biosynthesis Protein SpsA, Chain A"/>
    <property type="match status" value="1"/>
</dbReference>
<dbReference type="SUPFAM" id="SSF53448">
    <property type="entry name" value="Nucleotide-diphospho-sugar transferases"/>
    <property type="match status" value="1"/>
</dbReference>
<comment type="caution">
    <text evidence="2">The sequence shown here is derived from an EMBL/GenBank/DDBJ whole genome shotgun (WGS) entry which is preliminary data.</text>
</comment>
<dbReference type="Pfam" id="PF00535">
    <property type="entry name" value="Glycos_transf_2"/>
    <property type="match status" value="1"/>
</dbReference>
<evidence type="ECO:0000313" key="3">
    <source>
        <dbReference type="Proteomes" id="UP000016566"/>
    </source>
</evidence>
<gene>
    <name evidence="2" type="ORF">MBELCI_2405</name>
</gene>
<keyword evidence="3" id="KW-1185">Reference proteome</keyword>
<dbReference type="Proteomes" id="UP000016566">
    <property type="component" value="Unassembled WGS sequence"/>
</dbReference>
<dbReference type="RefSeq" id="WP_021694454.1">
    <property type="nucleotide sequence ID" value="NZ_BATB01000035.1"/>
</dbReference>
<dbReference type="OrthoDB" id="9797391at2"/>
<dbReference type="EMBL" id="BATB01000035">
    <property type="protein sequence ID" value="GAD56353.1"/>
    <property type="molecule type" value="Genomic_DNA"/>
</dbReference>
<dbReference type="eggNOG" id="COG1215">
    <property type="taxonomic scope" value="Bacteria"/>
</dbReference>